<comment type="similarity">
    <text evidence="1">Belongs to the short-chain dehydrogenases/reductases (SDR) family.</text>
</comment>
<dbReference type="Pfam" id="PF01370">
    <property type="entry name" value="Epimerase"/>
    <property type="match status" value="1"/>
</dbReference>
<sequence length="177" mass="19616">NHMGHALLTRLLLPVLKQTAAAETNADVRVIFLSSALESTAPKTGYESNSTLRTNMQDFSTWTRYGQSKLANIHYARALSQQYPEIKFISLHPGVVETNLTTEFISGLNWLVSVVLRFVKGFITVGVEKGALTSLWAATSPDAKSGVFYHPVGVAGKDTRLARDEGVCRRLWEYTEK</sequence>
<evidence type="ECO:0000256" key="1">
    <source>
        <dbReference type="ARBA" id="ARBA00006484"/>
    </source>
</evidence>
<evidence type="ECO:0000313" key="6">
    <source>
        <dbReference type="Proteomes" id="UP000788262"/>
    </source>
</evidence>
<dbReference type="Gene3D" id="3.40.50.720">
    <property type="entry name" value="NAD(P)-binding Rossmann-like Domain"/>
    <property type="match status" value="1"/>
</dbReference>
<dbReference type="InterPro" id="IPR036291">
    <property type="entry name" value="NAD(P)-bd_dom_sf"/>
</dbReference>
<dbReference type="EMBL" id="JAFFZS010000152">
    <property type="protein sequence ID" value="MBN0049357.1"/>
    <property type="molecule type" value="Genomic_DNA"/>
</dbReference>
<dbReference type="InterPro" id="IPR001509">
    <property type="entry name" value="Epimerase_deHydtase"/>
</dbReference>
<dbReference type="Proteomes" id="UP000788262">
    <property type="component" value="Unassembled WGS sequence"/>
</dbReference>
<evidence type="ECO:0000259" key="4">
    <source>
        <dbReference type="Pfam" id="PF01370"/>
    </source>
</evidence>
<evidence type="ECO:0000256" key="3">
    <source>
        <dbReference type="ARBA" id="ARBA00023002"/>
    </source>
</evidence>
<evidence type="ECO:0000313" key="5">
    <source>
        <dbReference type="EMBL" id="MBN0049357.1"/>
    </source>
</evidence>
<accession>A0ABS2W1S1</accession>
<feature type="non-terminal residue" evidence="5">
    <location>
        <position position="1"/>
    </location>
</feature>
<dbReference type="PANTHER" id="PTHR24320:SF282">
    <property type="entry name" value="WW DOMAIN-CONTAINING OXIDOREDUCTASE"/>
    <property type="match status" value="1"/>
</dbReference>
<proteinExistence type="inferred from homology"/>
<feature type="non-terminal residue" evidence="5">
    <location>
        <position position="177"/>
    </location>
</feature>
<feature type="domain" description="NAD-dependent epimerase/dehydratase" evidence="4">
    <location>
        <begin position="20"/>
        <end position="96"/>
    </location>
</feature>
<dbReference type="SUPFAM" id="SSF51735">
    <property type="entry name" value="NAD(P)-binding Rossmann-fold domains"/>
    <property type="match status" value="1"/>
</dbReference>
<evidence type="ECO:0000256" key="2">
    <source>
        <dbReference type="ARBA" id="ARBA00022857"/>
    </source>
</evidence>
<protein>
    <recommendedName>
        <fullName evidence="4">NAD-dependent epimerase/dehydratase domain-containing protein</fullName>
    </recommendedName>
</protein>
<dbReference type="PANTHER" id="PTHR24320">
    <property type="entry name" value="RETINOL DEHYDROGENASE"/>
    <property type="match status" value="1"/>
</dbReference>
<reference evidence="5 6" key="1">
    <citation type="submission" date="2021-02" db="EMBL/GenBank/DDBJ databases">
        <title>Whole genome sequencing of Streptomyces actuosus VRA1.</title>
        <authorList>
            <person name="Sen G."/>
            <person name="Sen A."/>
        </authorList>
    </citation>
    <scope>NUCLEOTIDE SEQUENCE [LARGE SCALE GENOMIC DNA]</scope>
    <source>
        <strain evidence="5 6">VRA1</strain>
    </source>
</reference>
<keyword evidence="6" id="KW-1185">Reference proteome</keyword>
<name>A0ABS2W1S1_STRAS</name>
<keyword evidence="3" id="KW-0560">Oxidoreductase</keyword>
<keyword evidence="2" id="KW-0521">NADP</keyword>
<dbReference type="RefSeq" id="WP_368861133.1">
    <property type="nucleotide sequence ID" value="NZ_JAFFZS010000152.1"/>
</dbReference>
<comment type="caution">
    <text evidence="5">The sequence shown here is derived from an EMBL/GenBank/DDBJ whole genome shotgun (WGS) entry which is preliminary data.</text>
</comment>
<gene>
    <name evidence="5" type="ORF">JS756_36010</name>
</gene>
<organism evidence="5 6">
    <name type="scientific">Streptomyces actuosus</name>
    <dbReference type="NCBI Taxonomy" id="1885"/>
    <lineage>
        <taxon>Bacteria</taxon>
        <taxon>Bacillati</taxon>
        <taxon>Actinomycetota</taxon>
        <taxon>Actinomycetes</taxon>
        <taxon>Kitasatosporales</taxon>
        <taxon>Streptomycetaceae</taxon>
        <taxon>Streptomyces</taxon>
    </lineage>
</organism>